<evidence type="ECO:0000313" key="4">
    <source>
        <dbReference type="Proteomes" id="UP000235392"/>
    </source>
</evidence>
<proteinExistence type="predicted"/>
<sequence>MQKQEMKPSTKKICTSKGDREKTLTLTQGRPDRTQIVEGMMEANAIKEAKAEDKGTGTSHTRPQRPGAGTKEENHVVGRTETTPGTPKGETIDTAPRSMRTRRENGPKVGTGAKANQDPQTSQGDNCRYHKT</sequence>
<evidence type="ECO:0000313" key="3">
    <source>
        <dbReference type="EMBL" id="PLW50948.1"/>
    </source>
</evidence>
<dbReference type="Proteomes" id="UP000235392">
    <property type="component" value="Unassembled WGS sequence"/>
</dbReference>
<feature type="compositionally biased region" description="Low complexity" evidence="1">
    <location>
        <begin position="80"/>
        <end position="89"/>
    </location>
</feature>
<feature type="region of interest" description="Disordered" evidence="1">
    <location>
        <begin position="1"/>
        <end position="34"/>
    </location>
</feature>
<reference evidence="3 4" key="1">
    <citation type="submission" date="2017-11" db="EMBL/GenBank/DDBJ databases">
        <title>De novo assembly and phasing of dikaryotic genomes from two isolates of Puccinia coronata f. sp. avenae, the causal agent of oat crown rust.</title>
        <authorList>
            <person name="Miller M.E."/>
            <person name="Zhang Y."/>
            <person name="Omidvar V."/>
            <person name="Sperschneider J."/>
            <person name="Schwessinger B."/>
            <person name="Raley C."/>
            <person name="Palmer J.M."/>
            <person name="Garnica D."/>
            <person name="Upadhyaya N."/>
            <person name="Rathjen J."/>
            <person name="Taylor J.M."/>
            <person name="Park R.F."/>
            <person name="Dodds P.N."/>
            <person name="Hirsch C.D."/>
            <person name="Kianian S.F."/>
            <person name="Figueroa M."/>
        </authorList>
    </citation>
    <scope>NUCLEOTIDE SEQUENCE [LARGE SCALE GENOMIC DNA]</scope>
    <source>
        <strain evidence="3">12SD80</strain>
    </source>
</reference>
<protein>
    <submittedName>
        <fullName evidence="3">Uncharacterized protein</fullName>
    </submittedName>
</protein>
<dbReference type="EMBL" id="PGCI01000830">
    <property type="protein sequence ID" value="PLW14154.1"/>
    <property type="molecule type" value="Genomic_DNA"/>
</dbReference>
<comment type="caution">
    <text evidence="3">The sequence shown here is derived from an EMBL/GenBank/DDBJ whole genome shotgun (WGS) entry which is preliminary data.</text>
</comment>
<accession>A0A2N5VLT6</accession>
<evidence type="ECO:0000256" key="1">
    <source>
        <dbReference type="SAM" id="MobiDB-lite"/>
    </source>
</evidence>
<dbReference type="EMBL" id="PGCI01000008">
    <property type="protein sequence ID" value="PLW50948.1"/>
    <property type="molecule type" value="Genomic_DNA"/>
</dbReference>
<gene>
    <name evidence="3" type="ORF">PCASD_01184</name>
    <name evidence="2" type="ORF">PCASD_25036</name>
</gene>
<feature type="region of interest" description="Disordered" evidence="1">
    <location>
        <begin position="48"/>
        <end position="132"/>
    </location>
</feature>
<organism evidence="3 4">
    <name type="scientific">Puccinia coronata f. sp. avenae</name>
    <dbReference type="NCBI Taxonomy" id="200324"/>
    <lineage>
        <taxon>Eukaryota</taxon>
        <taxon>Fungi</taxon>
        <taxon>Dikarya</taxon>
        <taxon>Basidiomycota</taxon>
        <taxon>Pucciniomycotina</taxon>
        <taxon>Pucciniomycetes</taxon>
        <taxon>Pucciniales</taxon>
        <taxon>Pucciniaceae</taxon>
        <taxon>Puccinia</taxon>
    </lineage>
</organism>
<name>A0A2N5VLT6_9BASI</name>
<evidence type="ECO:0000313" key="2">
    <source>
        <dbReference type="EMBL" id="PLW14154.1"/>
    </source>
</evidence>
<dbReference type="AlphaFoldDB" id="A0A2N5VLT6"/>